<gene>
    <name evidence="2" type="ORF">E3N88_32707</name>
</gene>
<reference evidence="2 3" key="1">
    <citation type="submission" date="2019-05" db="EMBL/GenBank/DDBJ databases">
        <title>Mikania micrantha, genome provides insights into the molecular mechanism of rapid growth.</title>
        <authorList>
            <person name="Liu B."/>
        </authorList>
    </citation>
    <scope>NUCLEOTIDE SEQUENCE [LARGE SCALE GENOMIC DNA]</scope>
    <source>
        <strain evidence="2">NLD-2019</strain>
        <tissue evidence="2">Leaf</tissue>
    </source>
</reference>
<organism evidence="2 3">
    <name type="scientific">Mikania micrantha</name>
    <name type="common">bitter vine</name>
    <dbReference type="NCBI Taxonomy" id="192012"/>
    <lineage>
        <taxon>Eukaryota</taxon>
        <taxon>Viridiplantae</taxon>
        <taxon>Streptophyta</taxon>
        <taxon>Embryophyta</taxon>
        <taxon>Tracheophyta</taxon>
        <taxon>Spermatophyta</taxon>
        <taxon>Magnoliopsida</taxon>
        <taxon>eudicotyledons</taxon>
        <taxon>Gunneridae</taxon>
        <taxon>Pentapetalae</taxon>
        <taxon>asterids</taxon>
        <taxon>campanulids</taxon>
        <taxon>Asterales</taxon>
        <taxon>Asteraceae</taxon>
        <taxon>Asteroideae</taxon>
        <taxon>Heliantheae alliance</taxon>
        <taxon>Eupatorieae</taxon>
        <taxon>Mikania</taxon>
    </lineage>
</organism>
<evidence type="ECO:0000313" key="3">
    <source>
        <dbReference type="Proteomes" id="UP000326396"/>
    </source>
</evidence>
<feature type="region of interest" description="Disordered" evidence="1">
    <location>
        <begin position="70"/>
        <end position="89"/>
    </location>
</feature>
<dbReference type="EMBL" id="SZYD01000016">
    <property type="protein sequence ID" value="KAD3337187.1"/>
    <property type="molecule type" value="Genomic_DNA"/>
</dbReference>
<accession>A0A5N6M9Q3</accession>
<name>A0A5N6M9Q3_9ASTR</name>
<evidence type="ECO:0000313" key="2">
    <source>
        <dbReference type="EMBL" id="KAD3337187.1"/>
    </source>
</evidence>
<evidence type="ECO:0000256" key="1">
    <source>
        <dbReference type="SAM" id="MobiDB-lite"/>
    </source>
</evidence>
<keyword evidence="3" id="KW-1185">Reference proteome</keyword>
<protein>
    <submittedName>
        <fullName evidence="2">Uncharacterized protein</fullName>
    </submittedName>
</protein>
<sequence>MVGPSNDNKESSMRSCCKGLSSRIKEEERCNSLHVMLLHLFHVFKDFKHRSGSQKLLNRDEEVKIAQQGLEVGRPKLPESGQNFERKRKRRIGGIGGGFDLRGRYSIDDMRLAGMCPMDDPPRWEPARHTLEGPRCCGAAERPSIGASEDFT</sequence>
<dbReference type="Proteomes" id="UP000326396">
    <property type="component" value="Linkage Group LG6"/>
</dbReference>
<dbReference type="AlphaFoldDB" id="A0A5N6M9Q3"/>
<comment type="caution">
    <text evidence="2">The sequence shown here is derived from an EMBL/GenBank/DDBJ whole genome shotgun (WGS) entry which is preliminary data.</text>
</comment>
<proteinExistence type="predicted"/>